<comment type="caution">
    <text evidence="5">The sequence shown here is derived from an EMBL/GenBank/DDBJ whole genome shotgun (WGS) entry which is preliminary data.</text>
</comment>
<dbReference type="EMBL" id="JABBHF010000003">
    <property type="protein sequence ID" value="NMH87321.1"/>
    <property type="molecule type" value="Genomic_DNA"/>
</dbReference>
<gene>
    <name evidence="5" type="ORF">HHX25_07385</name>
</gene>
<dbReference type="Gene3D" id="1.10.10.10">
    <property type="entry name" value="Winged helix-like DNA-binding domain superfamily/Winged helix DNA-binding domain"/>
    <property type="match status" value="1"/>
</dbReference>
<sequence length="121" mass="14503">MDCSKENCPMTLAVNMISGKWKLFILYGLRDGEKRYSELRRICEGITEKMLTNQLRELEKDGLIKRKVYPQVPPKVEYSFTEIGERLSFMFDPLYNWGLDYIKEKRPEQYHLVKQYEKTSH</sequence>
<evidence type="ECO:0000256" key="2">
    <source>
        <dbReference type="ARBA" id="ARBA00023125"/>
    </source>
</evidence>
<dbReference type="Proteomes" id="UP000746690">
    <property type="component" value="Unassembled WGS sequence"/>
</dbReference>
<dbReference type="PANTHER" id="PTHR33204:SF29">
    <property type="entry name" value="TRANSCRIPTIONAL REGULATOR"/>
    <property type="match status" value="1"/>
</dbReference>
<feature type="domain" description="HTH hxlR-type" evidence="4">
    <location>
        <begin position="8"/>
        <end position="106"/>
    </location>
</feature>
<evidence type="ECO:0000313" key="5">
    <source>
        <dbReference type="EMBL" id="NMH87321.1"/>
    </source>
</evidence>
<dbReference type="PANTHER" id="PTHR33204">
    <property type="entry name" value="TRANSCRIPTIONAL REGULATOR, MARR FAMILY"/>
    <property type="match status" value="1"/>
</dbReference>
<dbReference type="PROSITE" id="PS51118">
    <property type="entry name" value="HTH_HXLR"/>
    <property type="match status" value="1"/>
</dbReference>
<dbReference type="InterPro" id="IPR011991">
    <property type="entry name" value="ArsR-like_HTH"/>
</dbReference>
<reference evidence="5 6" key="1">
    <citation type="submission" date="2020-04" db="EMBL/GenBank/DDBJ databases">
        <title>A Flavivirga sp. nov.</title>
        <authorList>
            <person name="Sun X."/>
        </authorList>
    </citation>
    <scope>NUCLEOTIDE SEQUENCE [LARGE SCALE GENOMIC DNA]</scope>
    <source>
        <strain evidence="5 6">Y03</strain>
    </source>
</reference>
<dbReference type="Pfam" id="PF01638">
    <property type="entry name" value="HxlR"/>
    <property type="match status" value="1"/>
</dbReference>
<keyword evidence="6" id="KW-1185">Reference proteome</keyword>
<dbReference type="InterPro" id="IPR036390">
    <property type="entry name" value="WH_DNA-bd_sf"/>
</dbReference>
<dbReference type="InterPro" id="IPR002577">
    <property type="entry name" value="HTH_HxlR"/>
</dbReference>
<keyword evidence="1" id="KW-0805">Transcription regulation</keyword>
<dbReference type="RefSeq" id="WP_169671695.1">
    <property type="nucleotide sequence ID" value="NZ_JABBHF010000003.1"/>
</dbReference>
<organism evidence="5 6">
    <name type="scientific">Flavivirga algicola</name>
    <dbReference type="NCBI Taxonomy" id="2729136"/>
    <lineage>
        <taxon>Bacteria</taxon>
        <taxon>Pseudomonadati</taxon>
        <taxon>Bacteroidota</taxon>
        <taxon>Flavobacteriia</taxon>
        <taxon>Flavobacteriales</taxon>
        <taxon>Flavobacteriaceae</taxon>
        <taxon>Flavivirga</taxon>
    </lineage>
</organism>
<protein>
    <submittedName>
        <fullName evidence="5">Helix-turn-helix transcriptional regulator</fullName>
    </submittedName>
</protein>
<keyword evidence="3" id="KW-0804">Transcription</keyword>
<dbReference type="InterPro" id="IPR036388">
    <property type="entry name" value="WH-like_DNA-bd_sf"/>
</dbReference>
<name>A0ABX1RVY2_9FLAO</name>
<evidence type="ECO:0000313" key="6">
    <source>
        <dbReference type="Proteomes" id="UP000746690"/>
    </source>
</evidence>
<dbReference type="SUPFAM" id="SSF46785">
    <property type="entry name" value="Winged helix' DNA-binding domain"/>
    <property type="match status" value="1"/>
</dbReference>
<accession>A0ABX1RVY2</accession>
<keyword evidence="2" id="KW-0238">DNA-binding</keyword>
<proteinExistence type="predicted"/>
<evidence type="ECO:0000259" key="4">
    <source>
        <dbReference type="PROSITE" id="PS51118"/>
    </source>
</evidence>
<evidence type="ECO:0000256" key="3">
    <source>
        <dbReference type="ARBA" id="ARBA00023163"/>
    </source>
</evidence>
<evidence type="ECO:0000256" key="1">
    <source>
        <dbReference type="ARBA" id="ARBA00023015"/>
    </source>
</evidence>
<dbReference type="CDD" id="cd00090">
    <property type="entry name" value="HTH_ARSR"/>
    <property type="match status" value="1"/>
</dbReference>